<protein>
    <submittedName>
        <fullName evidence="2">Uncharacterized protein</fullName>
    </submittedName>
</protein>
<feature type="region of interest" description="Disordered" evidence="1">
    <location>
        <begin position="1"/>
        <end position="22"/>
    </location>
</feature>
<reference evidence="2 3" key="1">
    <citation type="submission" date="2013-09" db="EMBL/GenBank/DDBJ databases">
        <title>Corchorus capsularis genome sequencing.</title>
        <authorList>
            <person name="Alam M."/>
            <person name="Haque M.S."/>
            <person name="Islam M.S."/>
            <person name="Emdad E.M."/>
            <person name="Islam M.M."/>
            <person name="Ahmed B."/>
            <person name="Halim A."/>
            <person name="Hossen Q.M.M."/>
            <person name="Hossain M.Z."/>
            <person name="Ahmed R."/>
            <person name="Khan M.M."/>
            <person name="Islam R."/>
            <person name="Rashid M.M."/>
            <person name="Khan S.A."/>
            <person name="Rahman M.S."/>
            <person name="Alam M."/>
        </authorList>
    </citation>
    <scope>NUCLEOTIDE SEQUENCE [LARGE SCALE GENOMIC DNA]</scope>
    <source>
        <strain evidence="3">cv. CVL-1</strain>
        <tissue evidence="2">Whole seedling</tissue>
    </source>
</reference>
<accession>A0A1R3HZB6</accession>
<keyword evidence="3" id="KW-1185">Reference proteome</keyword>
<evidence type="ECO:0000313" key="3">
    <source>
        <dbReference type="Proteomes" id="UP000188268"/>
    </source>
</evidence>
<sequence length="22" mass="2594">MTHNPDDPETRMTRNPDDPKPE</sequence>
<dbReference type="Gramene" id="OMO75692">
    <property type="protein sequence ID" value="OMO75692"/>
    <property type="gene ID" value="CCACVL1_16074"/>
</dbReference>
<dbReference type="EMBL" id="AWWV01010992">
    <property type="protein sequence ID" value="OMO75692.1"/>
    <property type="molecule type" value="Genomic_DNA"/>
</dbReference>
<gene>
    <name evidence="2" type="ORF">CCACVL1_16074</name>
</gene>
<evidence type="ECO:0000313" key="2">
    <source>
        <dbReference type="EMBL" id="OMO75692.1"/>
    </source>
</evidence>
<comment type="caution">
    <text evidence="2">The sequence shown here is derived from an EMBL/GenBank/DDBJ whole genome shotgun (WGS) entry which is preliminary data.</text>
</comment>
<proteinExistence type="predicted"/>
<dbReference type="AlphaFoldDB" id="A0A1R3HZB6"/>
<dbReference type="Proteomes" id="UP000188268">
    <property type="component" value="Unassembled WGS sequence"/>
</dbReference>
<organism evidence="2 3">
    <name type="scientific">Corchorus capsularis</name>
    <name type="common">Jute</name>
    <dbReference type="NCBI Taxonomy" id="210143"/>
    <lineage>
        <taxon>Eukaryota</taxon>
        <taxon>Viridiplantae</taxon>
        <taxon>Streptophyta</taxon>
        <taxon>Embryophyta</taxon>
        <taxon>Tracheophyta</taxon>
        <taxon>Spermatophyta</taxon>
        <taxon>Magnoliopsida</taxon>
        <taxon>eudicotyledons</taxon>
        <taxon>Gunneridae</taxon>
        <taxon>Pentapetalae</taxon>
        <taxon>rosids</taxon>
        <taxon>malvids</taxon>
        <taxon>Malvales</taxon>
        <taxon>Malvaceae</taxon>
        <taxon>Grewioideae</taxon>
        <taxon>Apeibeae</taxon>
        <taxon>Corchorus</taxon>
    </lineage>
</organism>
<name>A0A1R3HZB6_COCAP</name>
<evidence type="ECO:0000256" key="1">
    <source>
        <dbReference type="SAM" id="MobiDB-lite"/>
    </source>
</evidence>